<name>A0A1R3IID8_COCAP</name>
<proteinExistence type="predicted"/>
<organism evidence="1 2">
    <name type="scientific">Corchorus capsularis</name>
    <name type="common">Jute</name>
    <dbReference type="NCBI Taxonomy" id="210143"/>
    <lineage>
        <taxon>Eukaryota</taxon>
        <taxon>Viridiplantae</taxon>
        <taxon>Streptophyta</taxon>
        <taxon>Embryophyta</taxon>
        <taxon>Tracheophyta</taxon>
        <taxon>Spermatophyta</taxon>
        <taxon>Magnoliopsida</taxon>
        <taxon>eudicotyledons</taxon>
        <taxon>Gunneridae</taxon>
        <taxon>Pentapetalae</taxon>
        <taxon>rosids</taxon>
        <taxon>malvids</taxon>
        <taxon>Malvales</taxon>
        <taxon>Malvaceae</taxon>
        <taxon>Grewioideae</taxon>
        <taxon>Apeibeae</taxon>
        <taxon>Corchorus</taxon>
    </lineage>
</organism>
<dbReference type="AlphaFoldDB" id="A0A1R3IID8"/>
<evidence type="ECO:0000313" key="2">
    <source>
        <dbReference type="Proteomes" id="UP000188268"/>
    </source>
</evidence>
<gene>
    <name evidence="1" type="ORF">CCACVL1_11983</name>
</gene>
<protein>
    <submittedName>
        <fullName evidence="1">Uncharacterized protein</fullName>
    </submittedName>
</protein>
<evidence type="ECO:0000313" key="1">
    <source>
        <dbReference type="EMBL" id="OMO82335.1"/>
    </source>
</evidence>
<reference evidence="1 2" key="1">
    <citation type="submission" date="2013-09" db="EMBL/GenBank/DDBJ databases">
        <title>Corchorus capsularis genome sequencing.</title>
        <authorList>
            <person name="Alam M."/>
            <person name="Haque M.S."/>
            <person name="Islam M.S."/>
            <person name="Emdad E.M."/>
            <person name="Islam M.M."/>
            <person name="Ahmed B."/>
            <person name="Halim A."/>
            <person name="Hossen Q.M.M."/>
            <person name="Hossain M.Z."/>
            <person name="Ahmed R."/>
            <person name="Khan M.M."/>
            <person name="Islam R."/>
            <person name="Rashid M.M."/>
            <person name="Khan S.A."/>
            <person name="Rahman M.S."/>
            <person name="Alam M."/>
        </authorList>
    </citation>
    <scope>NUCLEOTIDE SEQUENCE [LARGE SCALE GENOMIC DNA]</scope>
    <source>
        <strain evidence="2">cv. CVL-1</strain>
        <tissue evidence="1">Whole seedling</tissue>
    </source>
</reference>
<keyword evidence="2" id="KW-1185">Reference proteome</keyword>
<dbReference type="Proteomes" id="UP000188268">
    <property type="component" value="Unassembled WGS sequence"/>
</dbReference>
<accession>A0A1R3IID8</accession>
<sequence length="42" mass="4609">MASGKRKRDRKLGFLRSAVAVAVASDSSFQREAEKSVATFYS</sequence>
<comment type="caution">
    <text evidence="1">The sequence shown here is derived from an EMBL/GenBank/DDBJ whole genome shotgun (WGS) entry which is preliminary data.</text>
</comment>
<dbReference type="EMBL" id="AWWV01010030">
    <property type="protein sequence ID" value="OMO82335.1"/>
    <property type="molecule type" value="Genomic_DNA"/>
</dbReference>
<dbReference type="Gramene" id="OMO82335">
    <property type="protein sequence ID" value="OMO82335"/>
    <property type="gene ID" value="CCACVL1_11983"/>
</dbReference>